<evidence type="ECO:0000256" key="3">
    <source>
        <dbReference type="ARBA" id="ARBA00017059"/>
    </source>
</evidence>
<evidence type="ECO:0000256" key="5">
    <source>
        <dbReference type="ARBA" id="ARBA00022824"/>
    </source>
</evidence>
<dbReference type="AlphaFoldDB" id="A9NJV0"/>
<comment type="similarity">
    <text evidence="2">Belongs to the SPCS1 family.</text>
</comment>
<keyword evidence="7 10" id="KW-0472">Membrane</keyword>
<sequence length="99" mass="11176">MDWQGQKLSEMLMQIMLLVSAVVAFVAGYVMSSFKNMLIIYAASVGITLLTTVPDWPFFNRNPLQWLDPKEAEIHGVRVQKPKPQPQNTSKKPSKASKK</sequence>
<evidence type="ECO:0000313" key="11">
    <source>
        <dbReference type="EMBL" id="ABK20911.1"/>
    </source>
</evidence>
<protein>
    <recommendedName>
        <fullName evidence="3">Signal peptidase complex subunit 1</fullName>
    </recommendedName>
</protein>
<evidence type="ECO:0000256" key="1">
    <source>
        <dbReference type="ARBA" id="ARBA00004477"/>
    </source>
</evidence>
<dbReference type="GO" id="GO:0006465">
    <property type="term" value="P:signal peptide processing"/>
    <property type="evidence" value="ECO:0007669"/>
    <property type="project" value="InterPro"/>
</dbReference>
<evidence type="ECO:0000256" key="7">
    <source>
        <dbReference type="ARBA" id="ARBA00023136"/>
    </source>
</evidence>
<evidence type="ECO:0000256" key="6">
    <source>
        <dbReference type="ARBA" id="ARBA00022989"/>
    </source>
</evidence>
<dbReference type="EMBL" id="EF081515">
    <property type="protein sequence ID" value="ABK20911.1"/>
    <property type="molecule type" value="mRNA"/>
</dbReference>
<feature type="transmembrane region" description="Helical" evidence="10">
    <location>
        <begin position="38"/>
        <end position="59"/>
    </location>
</feature>
<keyword evidence="5" id="KW-0256">Endoplasmic reticulum</keyword>
<dbReference type="PANTHER" id="PTHR13202">
    <property type="entry name" value="MICROSOMAL SIGNAL PEPTIDASE 12 KDA SUBUNIT"/>
    <property type="match status" value="1"/>
</dbReference>
<dbReference type="InterPro" id="IPR009542">
    <property type="entry name" value="Spc1/SPCS1"/>
</dbReference>
<dbReference type="PANTHER" id="PTHR13202:SF0">
    <property type="entry name" value="SIGNAL PEPTIDASE COMPLEX SUBUNIT 1"/>
    <property type="match status" value="1"/>
</dbReference>
<evidence type="ECO:0000256" key="2">
    <source>
        <dbReference type="ARBA" id="ARBA00005245"/>
    </source>
</evidence>
<evidence type="ECO:0000256" key="10">
    <source>
        <dbReference type="SAM" id="Phobius"/>
    </source>
</evidence>
<comment type="subcellular location">
    <subcellularLocation>
        <location evidence="1">Endoplasmic reticulum membrane</location>
        <topology evidence="1">Multi-pass membrane protein</topology>
    </subcellularLocation>
</comment>
<reference evidence="11" key="1">
    <citation type="journal article" date="2008" name="BMC Genomics">
        <title>A conifer genomics resource of 200,000 spruce (Picea spp.) ESTs and 6,464 high-quality, sequence-finished full-length cDNAs for Sitka spruce (Picea sitchensis).</title>
        <authorList>
            <person name="Ralph S.G."/>
            <person name="Chun H.J."/>
            <person name="Kolosova N."/>
            <person name="Cooper D."/>
            <person name="Oddy C."/>
            <person name="Ritland C.E."/>
            <person name="Kirkpatrick R."/>
            <person name="Moore R."/>
            <person name="Barber S."/>
            <person name="Holt R.A."/>
            <person name="Jones S.J."/>
            <person name="Marra M.A."/>
            <person name="Douglas C.J."/>
            <person name="Ritland K."/>
            <person name="Bohlmann J."/>
        </authorList>
    </citation>
    <scope>NUCLEOTIDE SEQUENCE</scope>
    <source>
        <tissue evidence="12">Bark</tissue>
        <tissue evidence="11">Green portion of the leader tissue</tissue>
    </source>
</reference>
<evidence type="ECO:0000256" key="4">
    <source>
        <dbReference type="ARBA" id="ARBA00022692"/>
    </source>
</evidence>
<dbReference type="OMA" id="IHLTLWT"/>
<feature type="transmembrane region" description="Helical" evidence="10">
    <location>
        <begin position="12"/>
        <end position="31"/>
    </location>
</feature>
<dbReference type="EMBL" id="EF082563">
    <property type="protein sequence ID" value="ABK21919.1"/>
    <property type="molecule type" value="mRNA"/>
</dbReference>
<dbReference type="GO" id="GO:0045047">
    <property type="term" value="P:protein targeting to ER"/>
    <property type="evidence" value="ECO:0007669"/>
    <property type="project" value="TreeGrafter"/>
</dbReference>
<accession>A9NJV0</accession>
<evidence type="ECO:0000256" key="9">
    <source>
        <dbReference type="SAM" id="MobiDB-lite"/>
    </source>
</evidence>
<evidence type="ECO:0000256" key="8">
    <source>
        <dbReference type="ARBA" id="ARBA00045204"/>
    </source>
</evidence>
<organism evidence="11">
    <name type="scientific">Picea sitchensis</name>
    <name type="common">Sitka spruce</name>
    <name type="synonym">Pinus sitchensis</name>
    <dbReference type="NCBI Taxonomy" id="3332"/>
    <lineage>
        <taxon>Eukaryota</taxon>
        <taxon>Viridiplantae</taxon>
        <taxon>Streptophyta</taxon>
        <taxon>Embryophyta</taxon>
        <taxon>Tracheophyta</taxon>
        <taxon>Spermatophyta</taxon>
        <taxon>Pinopsida</taxon>
        <taxon>Pinidae</taxon>
        <taxon>Conifers I</taxon>
        <taxon>Pinales</taxon>
        <taxon>Pinaceae</taxon>
        <taxon>Picea</taxon>
    </lineage>
</organism>
<keyword evidence="4 10" id="KW-0812">Transmembrane</keyword>
<name>A9NJV0_PICSI</name>
<evidence type="ECO:0000313" key="12">
    <source>
        <dbReference type="EMBL" id="ABK21919.1"/>
    </source>
</evidence>
<feature type="region of interest" description="Disordered" evidence="9">
    <location>
        <begin position="77"/>
        <end position="99"/>
    </location>
</feature>
<dbReference type="GO" id="GO:0005787">
    <property type="term" value="C:signal peptidase complex"/>
    <property type="evidence" value="ECO:0007669"/>
    <property type="project" value="InterPro"/>
</dbReference>
<dbReference type="Pfam" id="PF06645">
    <property type="entry name" value="SPC12"/>
    <property type="match status" value="1"/>
</dbReference>
<proteinExistence type="evidence at transcript level"/>
<keyword evidence="6 10" id="KW-1133">Transmembrane helix</keyword>
<comment type="function">
    <text evidence="8">Component of the signal peptidase complex (SPC) which catalyzes the cleavage of N-terminal signal sequences from nascent proteins as they are translocated into the lumen of the endoplasmic reticulum. Dispensable for SPC enzymatic activity.</text>
</comment>